<dbReference type="PROSITE" id="PS00211">
    <property type="entry name" value="ABC_TRANSPORTER_1"/>
    <property type="match status" value="1"/>
</dbReference>
<keyword evidence="2" id="KW-1003">Cell membrane</keyword>
<dbReference type="InterPro" id="IPR003439">
    <property type="entry name" value="ABC_transporter-like_ATP-bd"/>
</dbReference>
<dbReference type="SUPFAM" id="SSF52540">
    <property type="entry name" value="P-loop containing nucleoside triphosphate hydrolases"/>
    <property type="match status" value="1"/>
</dbReference>
<evidence type="ECO:0000256" key="4">
    <source>
        <dbReference type="ARBA" id="ARBA00022840"/>
    </source>
</evidence>
<keyword evidence="3" id="KW-0547">Nucleotide-binding</keyword>
<keyword evidence="4 8" id="KW-0067">ATP-binding</keyword>
<dbReference type="PANTHER" id="PTHR43166">
    <property type="entry name" value="AMINO ACID IMPORT ATP-BINDING PROTEIN"/>
    <property type="match status" value="1"/>
</dbReference>
<protein>
    <submittedName>
        <fullName evidence="8">Phosphonate transport system ATP-binding protein</fullName>
    </submittedName>
</protein>
<keyword evidence="6" id="KW-0472">Membrane</keyword>
<sequence>MFSVTMSEVTKVYPNGTEALKALDLNIGPGEHVVILGHNGSGKSTLFRCMTDFENITGGYLEIGGKVPASFKKRKERSTFRRNIGLVFQHYHLTHNLSVLQNVLFGALGRQPFRKVCAPIASSTLRLEAMNALERVGMESVAGNGADELSGGQKQRVAIARMIMQRPRMIMADEPIASLDPKAGKEIMDLLVSICRENQLTFISILHQMDIALEYGERIIGLNQGEVLIDKGVPHIQRSELQKLYMSPKEQKAKWNEGLVEYGV</sequence>
<keyword evidence="5" id="KW-1278">Translocase</keyword>
<dbReference type="RefSeq" id="WP_184403850.1">
    <property type="nucleotide sequence ID" value="NZ_JACHHJ010000002.1"/>
</dbReference>
<gene>
    <name evidence="8" type="ORF">HNR44_001888</name>
</gene>
<feature type="domain" description="ABC transporter" evidence="7">
    <location>
        <begin position="4"/>
        <end position="249"/>
    </location>
</feature>
<evidence type="ECO:0000313" key="9">
    <source>
        <dbReference type="Proteomes" id="UP000568839"/>
    </source>
</evidence>
<name>A0A841PMC9_9BACL</name>
<dbReference type="InterPro" id="IPR003593">
    <property type="entry name" value="AAA+_ATPase"/>
</dbReference>
<dbReference type="InterPro" id="IPR017871">
    <property type="entry name" value="ABC_transporter-like_CS"/>
</dbReference>
<dbReference type="Proteomes" id="UP000568839">
    <property type="component" value="Unassembled WGS sequence"/>
</dbReference>
<keyword evidence="9" id="KW-1185">Reference proteome</keyword>
<dbReference type="PANTHER" id="PTHR43166:SF6">
    <property type="entry name" value="PHOSPHONATES IMPORT ATP-BINDING PROTEIN PHNC"/>
    <property type="match status" value="1"/>
</dbReference>
<dbReference type="Pfam" id="PF00005">
    <property type="entry name" value="ABC_tran"/>
    <property type="match status" value="1"/>
</dbReference>
<evidence type="ECO:0000259" key="7">
    <source>
        <dbReference type="PROSITE" id="PS50893"/>
    </source>
</evidence>
<dbReference type="SMART" id="SM00382">
    <property type="entry name" value="AAA"/>
    <property type="match status" value="1"/>
</dbReference>
<dbReference type="PROSITE" id="PS50893">
    <property type="entry name" value="ABC_TRANSPORTER_2"/>
    <property type="match status" value="1"/>
</dbReference>
<dbReference type="AlphaFoldDB" id="A0A841PMC9"/>
<keyword evidence="1" id="KW-0813">Transport</keyword>
<evidence type="ECO:0000256" key="1">
    <source>
        <dbReference type="ARBA" id="ARBA00022448"/>
    </source>
</evidence>
<dbReference type="InterPro" id="IPR027417">
    <property type="entry name" value="P-loop_NTPase"/>
</dbReference>
<evidence type="ECO:0000313" key="8">
    <source>
        <dbReference type="EMBL" id="MBB6449910.1"/>
    </source>
</evidence>
<dbReference type="EMBL" id="JACHHJ010000002">
    <property type="protein sequence ID" value="MBB6449910.1"/>
    <property type="molecule type" value="Genomic_DNA"/>
</dbReference>
<proteinExistence type="predicted"/>
<comment type="caution">
    <text evidence="8">The sequence shown here is derived from an EMBL/GenBank/DDBJ whole genome shotgun (WGS) entry which is preliminary data.</text>
</comment>
<organism evidence="8 9">
    <name type="scientific">Geomicrobium halophilum</name>
    <dbReference type="NCBI Taxonomy" id="549000"/>
    <lineage>
        <taxon>Bacteria</taxon>
        <taxon>Bacillati</taxon>
        <taxon>Bacillota</taxon>
        <taxon>Bacilli</taxon>
        <taxon>Bacillales</taxon>
        <taxon>Geomicrobium</taxon>
    </lineage>
</organism>
<evidence type="ECO:0000256" key="2">
    <source>
        <dbReference type="ARBA" id="ARBA00022475"/>
    </source>
</evidence>
<dbReference type="GO" id="GO:0016887">
    <property type="term" value="F:ATP hydrolysis activity"/>
    <property type="evidence" value="ECO:0007669"/>
    <property type="project" value="InterPro"/>
</dbReference>
<dbReference type="Gene3D" id="3.40.50.300">
    <property type="entry name" value="P-loop containing nucleotide triphosphate hydrolases"/>
    <property type="match status" value="1"/>
</dbReference>
<reference evidence="8 9" key="1">
    <citation type="submission" date="2020-08" db="EMBL/GenBank/DDBJ databases">
        <title>Genomic Encyclopedia of Type Strains, Phase IV (KMG-IV): sequencing the most valuable type-strain genomes for metagenomic binning, comparative biology and taxonomic classification.</title>
        <authorList>
            <person name="Goeker M."/>
        </authorList>
    </citation>
    <scope>NUCLEOTIDE SEQUENCE [LARGE SCALE GENOMIC DNA]</scope>
    <source>
        <strain evidence="8 9">DSM 21769</strain>
    </source>
</reference>
<evidence type="ECO:0000256" key="3">
    <source>
        <dbReference type="ARBA" id="ARBA00022741"/>
    </source>
</evidence>
<dbReference type="InterPro" id="IPR050086">
    <property type="entry name" value="MetN_ABC_transporter-like"/>
</dbReference>
<dbReference type="GO" id="GO:0005524">
    <property type="term" value="F:ATP binding"/>
    <property type="evidence" value="ECO:0007669"/>
    <property type="project" value="UniProtKB-KW"/>
</dbReference>
<accession>A0A841PMC9</accession>
<evidence type="ECO:0000256" key="5">
    <source>
        <dbReference type="ARBA" id="ARBA00022967"/>
    </source>
</evidence>
<evidence type="ECO:0000256" key="6">
    <source>
        <dbReference type="ARBA" id="ARBA00023136"/>
    </source>
</evidence>